<accession>A0ABN1TIV1</accession>
<keyword evidence="4" id="KW-0238">DNA-binding</keyword>
<organism evidence="7 8">
    <name type="scientific">Nocardioides dubius</name>
    <dbReference type="NCBI Taxonomy" id="317019"/>
    <lineage>
        <taxon>Bacteria</taxon>
        <taxon>Bacillati</taxon>
        <taxon>Actinomycetota</taxon>
        <taxon>Actinomycetes</taxon>
        <taxon>Propionibacteriales</taxon>
        <taxon>Nocardioidaceae</taxon>
        <taxon>Nocardioides</taxon>
    </lineage>
</organism>
<protein>
    <submittedName>
        <fullName evidence="7">RNA polymerase sigma factor</fullName>
    </submittedName>
</protein>
<dbReference type="Proteomes" id="UP001501581">
    <property type="component" value="Unassembled WGS sequence"/>
</dbReference>
<sequence length="188" mass="20754">MGSAEVGPRVSAGEFEELYRATSHDLFAYVRRRCQGDPENLVAETYAVAWRRRADLPAPMLRRAWLFGVARTLVAADARLRAQEGAAHLNAATVPTPPAADEGESEAIALVRSAMADLATHHREVIELVEWERLTIAELSVALGVRPGTARVRLHRARQALARDPRLRRLLAEGPVPTRRSAERVPTD</sequence>
<dbReference type="SUPFAM" id="SSF88946">
    <property type="entry name" value="Sigma2 domain of RNA polymerase sigma factors"/>
    <property type="match status" value="1"/>
</dbReference>
<dbReference type="RefSeq" id="WP_343989825.1">
    <property type="nucleotide sequence ID" value="NZ_BAAALG010000001.1"/>
</dbReference>
<dbReference type="InterPro" id="IPR036388">
    <property type="entry name" value="WH-like_DNA-bd_sf"/>
</dbReference>
<reference evidence="7 8" key="1">
    <citation type="journal article" date="2019" name="Int. J. Syst. Evol. Microbiol.">
        <title>The Global Catalogue of Microorganisms (GCM) 10K type strain sequencing project: providing services to taxonomists for standard genome sequencing and annotation.</title>
        <authorList>
            <consortium name="The Broad Institute Genomics Platform"/>
            <consortium name="The Broad Institute Genome Sequencing Center for Infectious Disease"/>
            <person name="Wu L."/>
            <person name="Ma J."/>
        </authorList>
    </citation>
    <scope>NUCLEOTIDE SEQUENCE [LARGE SCALE GENOMIC DNA]</scope>
    <source>
        <strain evidence="7 8">JCM 13008</strain>
    </source>
</reference>
<dbReference type="InterPro" id="IPR013324">
    <property type="entry name" value="RNA_pol_sigma_r3/r4-like"/>
</dbReference>
<comment type="caution">
    <text evidence="7">The sequence shown here is derived from an EMBL/GenBank/DDBJ whole genome shotgun (WGS) entry which is preliminary data.</text>
</comment>
<dbReference type="EMBL" id="BAAALG010000001">
    <property type="protein sequence ID" value="GAA1089660.1"/>
    <property type="molecule type" value="Genomic_DNA"/>
</dbReference>
<keyword evidence="5" id="KW-0804">Transcription</keyword>
<keyword evidence="3" id="KW-0731">Sigma factor</keyword>
<evidence type="ECO:0000313" key="7">
    <source>
        <dbReference type="EMBL" id="GAA1089660.1"/>
    </source>
</evidence>
<dbReference type="Gene3D" id="1.10.10.10">
    <property type="entry name" value="Winged helix-like DNA-binding domain superfamily/Winged helix DNA-binding domain"/>
    <property type="match status" value="1"/>
</dbReference>
<keyword evidence="2" id="KW-0805">Transcription regulation</keyword>
<comment type="similarity">
    <text evidence="1">Belongs to the sigma-70 factor family. ECF subfamily.</text>
</comment>
<evidence type="ECO:0000256" key="3">
    <source>
        <dbReference type="ARBA" id="ARBA00023082"/>
    </source>
</evidence>
<dbReference type="InterPro" id="IPR013325">
    <property type="entry name" value="RNA_pol_sigma_r2"/>
</dbReference>
<evidence type="ECO:0000256" key="2">
    <source>
        <dbReference type="ARBA" id="ARBA00023015"/>
    </source>
</evidence>
<keyword evidence="8" id="KW-1185">Reference proteome</keyword>
<dbReference type="InterPro" id="IPR039425">
    <property type="entry name" value="RNA_pol_sigma-70-like"/>
</dbReference>
<dbReference type="InterPro" id="IPR013249">
    <property type="entry name" value="RNA_pol_sigma70_r4_t2"/>
</dbReference>
<name>A0ABN1TIV1_9ACTN</name>
<dbReference type="CDD" id="cd06171">
    <property type="entry name" value="Sigma70_r4"/>
    <property type="match status" value="1"/>
</dbReference>
<dbReference type="Gene3D" id="1.10.1740.10">
    <property type="match status" value="1"/>
</dbReference>
<feature type="domain" description="RNA polymerase sigma factor 70 region 4 type 2" evidence="6">
    <location>
        <begin position="110"/>
        <end position="161"/>
    </location>
</feature>
<dbReference type="PANTHER" id="PTHR43133:SF8">
    <property type="entry name" value="RNA POLYMERASE SIGMA FACTOR HI_1459-RELATED"/>
    <property type="match status" value="1"/>
</dbReference>
<dbReference type="Pfam" id="PF08281">
    <property type="entry name" value="Sigma70_r4_2"/>
    <property type="match status" value="1"/>
</dbReference>
<evidence type="ECO:0000259" key="6">
    <source>
        <dbReference type="Pfam" id="PF08281"/>
    </source>
</evidence>
<evidence type="ECO:0000256" key="5">
    <source>
        <dbReference type="ARBA" id="ARBA00023163"/>
    </source>
</evidence>
<dbReference type="PANTHER" id="PTHR43133">
    <property type="entry name" value="RNA POLYMERASE ECF-TYPE SIGMA FACTO"/>
    <property type="match status" value="1"/>
</dbReference>
<dbReference type="SUPFAM" id="SSF88659">
    <property type="entry name" value="Sigma3 and sigma4 domains of RNA polymerase sigma factors"/>
    <property type="match status" value="1"/>
</dbReference>
<evidence type="ECO:0000313" key="8">
    <source>
        <dbReference type="Proteomes" id="UP001501581"/>
    </source>
</evidence>
<gene>
    <name evidence="7" type="ORF">GCM10009668_00020</name>
</gene>
<evidence type="ECO:0000256" key="1">
    <source>
        <dbReference type="ARBA" id="ARBA00010641"/>
    </source>
</evidence>
<evidence type="ECO:0000256" key="4">
    <source>
        <dbReference type="ARBA" id="ARBA00023125"/>
    </source>
</evidence>
<proteinExistence type="inferred from homology"/>